<dbReference type="EMBL" id="UINC01002550">
    <property type="protein sequence ID" value="SUZ97886.1"/>
    <property type="molecule type" value="Genomic_DNA"/>
</dbReference>
<gene>
    <name evidence="11" type="ORF">METZ01_LOCUS50740</name>
</gene>
<evidence type="ECO:0000256" key="8">
    <source>
        <dbReference type="SAM" id="Phobius"/>
    </source>
</evidence>
<organism evidence="11">
    <name type="scientific">marine metagenome</name>
    <dbReference type="NCBI Taxonomy" id="408172"/>
    <lineage>
        <taxon>unclassified sequences</taxon>
        <taxon>metagenomes</taxon>
        <taxon>ecological metagenomes</taxon>
    </lineage>
</organism>
<dbReference type="GO" id="GO:0006465">
    <property type="term" value="P:signal peptide processing"/>
    <property type="evidence" value="ECO:0007669"/>
    <property type="project" value="TreeGrafter"/>
</dbReference>
<dbReference type="InterPro" id="IPR050882">
    <property type="entry name" value="Prepilin_peptidase/N-MTase"/>
</dbReference>
<protein>
    <recommendedName>
        <fullName evidence="12">Prepilin type IV endopeptidase peptidase domain-containing protein</fullName>
    </recommendedName>
</protein>
<keyword evidence="7 8" id="KW-0472">Membrane</keyword>
<dbReference type="InterPro" id="IPR014032">
    <property type="entry name" value="Peptidase_A24A_bac"/>
</dbReference>
<evidence type="ECO:0000256" key="1">
    <source>
        <dbReference type="ARBA" id="ARBA00004429"/>
    </source>
</evidence>
<dbReference type="GO" id="GO:0005886">
    <property type="term" value="C:plasma membrane"/>
    <property type="evidence" value="ECO:0007669"/>
    <property type="project" value="UniProtKB-SubCell"/>
</dbReference>
<keyword evidence="4" id="KW-0997">Cell inner membrane</keyword>
<dbReference type="Gene3D" id="1.20.120.1220">
    <property type="match status" value="1"/>
</dbReference>
<dbReference type="AlphaFoldDB" id="A0A381S192"/>
<keyword evidence="3" id="KW-1003">Cell membrane</keyword>
<proteinExistence type="inferred from homology"/>
<feature type="transmembrane region" description="Helical" evidence="8">
    <location>
        <begin position="93"/>
        <end position="113"/>
    </location>
</feature>
<feature type="transmembrane region" description="Helical" evidence="8">
    <location>
        <begin position="149"/>
        <end position="170"/>
    </location>
</feature>
<comment type="similarity">
    <text evidence="2">Belongs to the peptidase A24 family.</text>
</comment>
<reference evidence="11" key="1">
    <citation type="submission" date="2018-05" db="EMBL/GenBank/DDBJ databases">
        <authorList>
            <person name="Lanie J.A."/>
            <person name="Ng W.-L."/>
            <person name="Kazmierczak K.M."/>
            <person name="Andrzejewski T.M."/>
            <person name="Davidsen T.M."/>
            <person name="Wayne K.J."/>
            <person name="Tettelin H."/>
            <person name="Glass J.I."/>
            <person name="Rusch D."/>
            <person name="Podicherti R."/>
            <person name="Tsui H.-C.T."/>
            <person name="Winkler M.E."/>
        </authorList>
    </citation>
    <scope>NUCLEOTIDE SEQUENCE</scope>
</reference>
<evidence type="ECO:0008006" key="12">
    <source>
        <dbReference type="Google" id="ProtNLM"/>
    </source>
</evidence>
<dbReference type="PANTHER" id="PTHR30487">
    <property type="entry name" value="TYPE 4 PREPILIN-LIKE PROTEINS LEADER PEPTIDE-PROCESSING ENZYME"/>
    <property type="match status" value="1"/>
</dbReference>
<dbReference type="Pfam" id="PF06750">
    <property type="entry name" value="A24_N_bact"/>
    <property type="match status" value="1"/>
</dbReference>
<evidence type="ECO:0000259" key="9">
    <source>
        <dbReference type="Pfam" id="PF01478"/>
    </source>
</evidence>
<dbReference type="InterPro" id="IPR000045">
    <property type="entry name" value="Prepilin_IV_endopep_pep"/>
</dbReference>
<feature type="domain" description="Prepilin type IV endopeptidase peptidase" evidence="9">
    <location>
        <begin position="101"/>
        <end position="211"/>
    </location>
</feature>
<keyword evidence="6 8" id="KW-1133">Transmembrane helix</keyword>
<dbReference type="GO" id="GO:0004190">
    <property type="term" value="F:aspartic-type endopeptidase activity"/>
    <property type="evidence" value="ECO:0007669"/>
    <property type="project" value="InterPro"/>
</dbReference>
<feature type="transmembrane region" description="Helical" evidence="8">
    <location>
        <begin position="119"/>
        <end position="137"/>
    </location>
</feature>
<feature type="domain" description="Prepilin peptidase A24 N-terminal" evidence="10">
    <location>
        <begin position="9"/>
        <end position="90"/>
    </location>
</feature>
<sequence>MIIIITFFLGAIVGSFLNVCIYRIPREISIVRPGSFCPHCNKPVGVFHNIPIVSYLILRGKCSSCSASISWRYPAVEIIAALMTLVTLRHFGFSLEGAAFLILFYLLIVIAFIDLEHLIIPDSLLLASVGALCLLIFKFPSWLTLYETVVGSVVFGGFLYMAGFLGKLLFKKEALGFGDIKLGFVLGAFLGWKLVVVSLYGAFFLAAIFAVMGLLIKKMKFGQMIPFGPFLILGSLVGIFLGDWIINLFLQWITV</sequence>
<evidence type="ECO:0000256" key="6">
    <source>
        <dbReference type="ARBA" id="ARBA00022989"/>
    </source>
</evidence>
<dbReference type="PRINTS" id="PR00864">
    <property type="entry name" value="PREPILNPTASE"/>
</dbReference>
<evidence type="ECO:0000259" key="10">
    <source>
        <dbReference type="Pfam" id="PF06750"/>
    </source>
</evidence>
<keyword evidence="5 8" id="KW-0812">Transmembrane</keyword>
<name>A0A381S192_9ZZZZ</name>
<evidence type="ECO:0000256" key="3">
    <source>
        <dbReference type="ARBA" id="ARBA00022475"/>
    </source>
</evidence>
<dbReference type="InterPro" id="IPR010627">
    <property type="entry name" value="Prepilin_pept_A24_N"/>
</dbReference>
<feature type="transmembrane region" description="Helical" evidence="8">
    <location>
        <begin position="6"/>
        <end position="24"/>
    </location>
</feature>
<dbReference type="Pfam" id="PF01478">
    <property type="entry name" value="Peptidase_A24"/>
    <property type="match status" value="1"/>
</dbReference>
<feature type="transmembrane region" description="Helical" evidence="8">
    <location>
        <begin position="227"/>
        <end position="253"/>
    </location>
</feature>
<feature type="transmembrane region" description="Helical" evidence="8">
    <location>
        <begin position="190"/>
        <end position="215"/>
    </location>
</feature>
<accession>A0A381S192</accession>
<evidence type="ECO:0000256" key="5">
    <source>
        <dbReference type="ARBA" id="ARBA00022692"/>
    </source>
</evidence>
<evidence type="ECO:0000256" key="2">
    <source>
        <dbReference type="ARBA" id="ARBA00005801"/>
    </source>
</evidence>
<comment type="subcellular location">
    <subcellularLocation>
        <location evidence="1">Cell inner membrane</location>
        <topology evidence="1">Multi-pass membrane protein</topology>
    </subcellularLocation>
</comment>
<evidence type="ECO:0000256" key="4">
    <source>
        <dbReference type="ARBA" id="ARBA00022519"/>
    </source>
</evidence>
<evidence type="ECO:0000256" key="7">
    <source>
        <dbReference type="ARBA" id="ARBA00023136"/>
    </source>
</evidence>
<dbReference type="PANTHER" id="PTHR30487:SF0">
    <property type="entry name" value="PREPILIN LEADER PEPTIDASE_N-METHYLTRANSFERASE-RELATED"/>
    <property type="match status" value="1"/>
</dbReference>
<evidence type="ECO:0000313" key="11">
    <source>
        <dbReference type="EMBL" id="SUZ97886.1"/>
    </source>
</evidence>